<protein>
    <submittedName>
        <fullName evidence="1">Uncharacterized protein</fullName>
    </submittedName>
</protein>
<sequence length="80" mass="9430">MNGFCGLSLRSWGIIKKCTPFEPLHERSVGCAFRIRIGHYFQCKGHSIFECPLFLYLGKSANYYHQKQSRWNRTKSLISW</sequence>
<accession>A0A8S5V731</accession>
<reference evidence="1" key="1">
    <citation type="journal article" date="2021" name="Proc. Natl. Acad. Sci. U.S.A.">
        <title>A Catalog of Tens of Thousands of Viruses from Human Metagenomes Reveals Hidden Associations with Chronic Diseases.</title>
        <authorList>
            <person name="Tisza M.J."/>
            <person name="Buck C.B."/>
        </authorList>
    </citation>
    <scope>NUCLEOTIDE SEQUENCE</scope>
    <source>
        <strain evidence="1">CtneY2</strain>
    </source>
</reference>
<organism evidence="1">
    <name type="scientific">Siphoviridae sp. ctneY2</name>
    <dbReference type="NCBI Taxonomy" id="2825664"/>
    <lineage>
        <taxon>Viruses</taxon>
        <taxon>Duplodnaviria</taxon>
        <taxon>Heunggongvirae</taxon>
        <taxon>Uroviricota</taxon>
        <taxon>Caudoviricetes</taxon>
    </lineage>
</organism>
<name>A0A8S5V731_9CAUD</name>
<dbReference type="EMBL" id="BK016210">
    <property type="protein sequence ID" value="DAG02509.1"/>
    <property type="molecule type" value="Genomic_DNA"/>
</dbReference>
<evidence type="ECO:0000313" key="1">
    <source>
        <dbReference type="EMBL" id="DAG02509.1"/>
    </source>
</evidence>
<proteinExistence type="predicted"/>